<dbReference type="EMBL" id="QJNU01000880">
    <property type="protein sequence ID" value="RYO83975.1"/>
    <property type="molecule type" value="Genomic_DNA"/>
</dbReference>
<dbReference type="PANTHER" id="PTHR13044:SF14">
    <property type="entry name" value="CRYPTOCEPHAL, ISOFORM A"/>
    <property type="match status" value="1"/>
</dbReference>
<evidence type="ECO:0000256" key="5">
    <source>
        <dbReference type="ARBA" id="ARBA00023242"/>
    </source>
</evidence>
<organism evidence="8 9">
    <name type="scientific">Monosporascus ibericus</name>
    <dbReference type="NCBI Taxonomy" id="155417"/>
    <lineage>
        <taxon>Eukaryota</taxon>
        <taxon>Fungi</taxon>
        <taxon>Dikarya</taxon>
        <taxon>Ascomycota</taxon>
        <taxon>Pezizomycotina</taxon>
        <taxon>Sordariomycetes</taxon>
        <taxon>Xylariomycetidae</taxon>
        <taxon>Xylariales</taxon>
        <taxon>Xylariales incertae sedis</taxon>
        <taxon>Monosporascus</taxon>
    </lineage>
</organism>
<feature type="region of interest" description="Disordered" evidence="6">
    <location>
        <begin position="1"/>
        <end position="313"/>
    </location>
</feature>
<dbReference type="GO" id="GO:0000977">
    <property type="term" value="F:RNA polymerase II transcription regulatory region sequence-specific DNA binding"/>
    <property type="evidence" value="ECO:0007669"/>
    <property type="project" value="TreeGrafter"/>
</dbReference>
<dbReference type="InterPro" id="IPR004827">
    <property type="entry name" value="bZIP"/>
</dbReference>
<evidence type="ECO:0000256" key="3">
    <source>
        <dbReference type="ARBA" id="ARBA00023125"/>
    </source>
</evidence>
<keyword evidence="5" id="KW-0539">Nucleus</keyword>
<dbReference type="PROSITE" id="PS00036">
    <property type="entry name" value="BZIP_BASIC"/>
    <property type="match status" value="1"/>
</dbReference>
<evidence type="ECO:0000256" key="1">
    <source>
        <dbReference type="ARBA" id="ARBA00004123"/>
    </source>
</evidence>
<feature type="compositionally biased region" description="Polar residues" evidence="6">
    <location>
        <begin position="75"/>
        <end position="89"/>
    </location>
</feature>
<dbReference type="CDD" id="cd14705">
    <property type="entry name" value="bZIP_Zip1"/>
    <property type="match status" value="1"/>
</dbReference>
<keyword evidence="4" id="KW-0804">Transcription</keyword>
<protein>
    <recommendedName>
        <fullName evidence="7">BZIP domain-containing protein</fullName>
    </recommendedName>
</protein>
<sequence>MSEKDPVSRLDPSSQAVPPHAATLGSPSSLQPSLRGGGGDPATCRESPESGRVPRTNGDLTQPFPHRALGVHTILNPTESQDTYASSGSPVAPRSAGEELASFATGGQYGSSPTTQRPYVFQGKGNFQAQQGNMTSPAVSPASGPSSSDRASPNVLQTRPAVGTTRRYLTARSPRGSISNPGPPPRPGTSHRVSFPHTAAPGLSRVFQIDSASPGQPSSPRAGHPRPTALYFGGMNAPRSGASTSAEPAPRSFSQPTTGPFGVPGQGSPTTQGPPGHVRTHSFSTPYTSSSISSRLSYPSSLPTSSLRWSGGFSSITHQGVTLADGQPILAINPEGGERMLIPVNTNHASKAADEKRQRNAGASARFRQRKKDKEEEKEMRLRRLENQSRELERQNRDLEAELERMRADRNRLRDLVSQAPGISDLAYHGPPSPRPRRSSGPFLERSPLAPTVAPAPVAGFTHAVDDPLAGERAARRRRTDPQLGYPMSTYATTPVALQPGHPAAAAYNTSLSQPGTPPAVPPSTLPPLRLEPSSGPPPTSDPGPATCPPNFSYRREPYESGWVTRPGGPRDPGHR</sequence>
<dbReference type="AlphaFoldDB" id="A0A4V1X8Z9"/>
<accession>A0A4V1X8Z9</accession>
<dbReference type="PROSITE" id="PS50217">
    <property type="entry name" value="BZIP"/>
    <property type="match status" value="1"/>
</dbReference>
<dbReference type="GO" id="GO:0005634">
    <property type="term" value="C:nucleus"/>
    <property type="evidence" value="ECO:0007669"/>
    <property type="project" value="UniProtKB-SubCell"/>
</dbReference>
<feature type="compositionally biased region" description="Low complexity" evidence="6">
    <location>
        <begin position="266"/>
        <end position="307"/>
    </location>
</feature>
<evidence type="ECO:0000259" key="7">
    <source>
        <dbReference type="PROSITE" id="PS50217"/>
    </source>
</evidence>
<comment type="caution">
    <text evidence="8">The sequence shown here is derived from an EMBL/GenBank/DDBJ whole genome shotgun (WGS) entry which is preliminary data.</text>
</comment>
<keyword evidence="3" id="KW-0238">DNA-binding</keyword>
<feature type="region of interest" description="Disordered" evidence="6">
    <location>
        <begin position="422"/>
        <end position="576"/>
    </location>
</feature>
<feature type="compositionally biased region" description="Pro residues" evidence="6">
    <location>
        <begin position="516"/>
        <end position="526"/>
    </location>
</feature>
<evidence type="ECO:0000256" key="4">
    <source>
        <dbReference type="ARBA" id="ARBA00023163"/>
    </source>
</evidence>
<dbReference type="Gene3D" id="1.20.5.170">
    <property type="match status" value="1"/>
</dbReference>
<evidence type="ECO:0000256" key="2">
    <source>
        <dbReference type="ARBA" id="ARBA00023015"/>
    </source>
</evidence>
<feature type="compositionally biased region" description="Basic and acidic residues" evidence="6">
    <location>
        <begin position="372"/>
        <end position="382"/>
    </location>
</feature>
<reference evidence="8 9" key="1">
    <citation type="submission" date="2018-06" db="EMBL/GenBank/DDBJ databases">
        <title>Complete Genomes of Monosporascus.</title>
        <authorList>
            <person name="Robinson A.J."/>
            <person name="Natvig D.O."/>
        </authorList>
    </citation>
    <scope>NUCLEOTIDE SEQUENCE [LARGE SCALE GENOMIC DNA]</scope>
    <source>
        <strain evidence="8 9">CBS 110550</strain>
    </source>
</reference>
<feature type="compositionally biased region" description="Low complexity" evidence="6">
    <location>
        <begin position="448"/>
        <end position="459"/>
    </location>
</feature>
<feature type="domain" description="BZIP" evidence="7">
    <location>
        <begin position="355"/>
        <end position="413"/>
    </location>
</feature>
<feature type="compositionally biased region" description="Polar residues" evidence="6">
    <location>
        <begin position="125"/>
        <end position="135"/>
    </location>
</feature>
<dbReference type="GO" id="GO:0001228">
    <property type="term" value="F:DNA-binding transcription activator activity, RNA polymerase II-specific"/>
    <property type="evidence" value="ECO:0007669"/>
    <property type="project" value="TreeGrafter"/>
</dbReference>
<comment type="subcellular location">
    <subcellularLocation>
        <location evidence="1">Nucleus</location>
    </subcellularLocation>
</comment>
<dbReference type="OrthoDB" id="2247093at2759"/>
<dbReference type="PANTHER" id="PTHR13044">
    <property type="entry name" value="ACTIVATING TRANSCRIPTION FACTOR ATF 4/5"/>
    <property type="match status" value="1"/>
</dbReference>
<keyword evidence="2" id="KW-0805">Transcription regulation</keyword>
<feature type="compositionally biased region" description="Low complexity" evidence="6">
    <location>
        <begin position="136"/>
        <end position="153"/>
    </location>
</feature>
<dbReference type="Proteomes" id="UP000293360">
    <property type="component" value="Unassembled WGS sequence"/>
</dbReference>
<evidence type="ECO:0000313" key="8">
    <source>
        <dbReference type="EMBL" id="RYO83975.1"/>
    </source>
</evidence>
<feature type="compositionally biased region" description="Pro residues" evidence="6">
    <location>
        <begin position="535"/>
        <end position="548"/>
    </location>
</feature>
<feature type="compositionally biased region" description="Polar residues" evidence="6">
    <location>
        <begin position="210"/>
        <end position="219"/>
    </location>
</feature>
<proteinExistence type="predicted"/>
<keyword evidence="9" id="KW-1185">Reference proteome</keyword>
<gene>
    <name evidence="8" type="ORF">DL764_009390</name>
</gene>
<feature type="compositionally biased region" description="Polar residues" evidence="6">
    <location>
        <begin position="241"/>
        <end position="258"/>
    </location>
</feature>
<name>A0A4V1X8Z9_9PEZI</name>
<evidence type="ECO:0000256" key="6">
    <source>
        <dbReference type="SAM" id="MobiDB-lite"/>
    </source>
</evidence>
<feature type="region of interest" description="Disordered" evidence="6">
    <location>
        <begin position="348"/>
        <end position="382"/>
    </location>
</feature>
<evidence type="ECO:0000313" key="9">
    <source>
        <dbReference type="Proteomes" id="UP000293360"/>
    </source>
</evidence>
<dbReference type="STRING" id="155417.A0A4V1X8Z9"/>